<keyword evidence="1" id="KW-0813">Transport</keyword>
<keyword evidence="6" id="KW-0472">Membrane</keyword>
<dbReference type="GO" id="GO:0006814">
    <property type="term" value="P:sodium ion transport"/>
    <property type="evidence" value="ECO:0007669"/>
    <property type="project" value="UniProtKB-KW"/>
</dbReference>
<evidence type="ECO:0000256" key="3">
    <source>
        <dbReference type="ARBA" id="ARBA00023053"/>
    </source>
</evidence>
<keyword evidence="4" id="KW-0739">Sodium transport</keyword>
<keyword evidence="6" id="KW-0812">Transmembrane</keyword>
<feature type="transmembrane region" description="Helical" evidence="6">
    <location>
        <begin position="96"/>
        <end position="122"/>
    </location>
</feature>
<organism evidence="7 8">
    <name type="scientific">Oryza sativa subsp. japonica</name>
    <name type="common">Rice</name>
    <dbReference type="NCBI Taxonomy" id="39947"/>
    <lineage>
        <taxon>Eukaryota</taxon>
        <taxon>Viridiplantae</taxon>
        <taxon>Streptophyta</taxon>
        <taxon>Embryophyta</taxon>
        <taxon>Tracheophyta</taxon>
        <taxon>Spermatophyta</taxon>
        <taxon>Magnoliopsida</taxon>
        <taxon>Liliopsida</taxon>
        <taxon>Poales</taxon>
        <taxon>Poaceae</taxon>
        <taxon>BOP clade</taxon>
        <taxon>Oryzoideae</taxon>
        <taxon>Oryzeae</taxon>
        <taxon>Oryzinae</taxon>
        <taxon>Oryza</taxon>
        <taxon>Oryza sativa</taxon>
    </lineage>
</organism>
<evidence type="ECO:0000256" key="5">
    <source>
        <dbReference type="SAM" id="MobiDB-lite"/>
    </source>
</evidence>
<dbReference type="PANTHER" id="PTHR12266:SF32">
    <property type="entry name" value="SODIUM_CALCIUM EXCHANGER MEMBRANE REGION DOMAIN-CONTAINING PROTEIN"/>
    <property type="match status" value="1"/>
</dbReference>
<dbReference type="Proteomes" id="UP000000763">
    <property type="component" value="Chromosome 9"/>
</dbReference>
<dbReference type="PANTHER" id="PTHR12266">
    <property type="entry name" value="NA+/CA2+ K+ INDEPENDENT EXCHANGER"/>
    <property type="match status" value="1"/>
</dbReference>
<dbReference type="InterPro" id="IPR051359">
    <property type="entry name" value="CaCA_antiporter"/>
</dbReference>
<gene>
    <name evidence="7" type="primary">OJ1254_E07.10</name>
</gene>
<reference evidence="8" key="2">
    <citation type="journal article" date="2008" name="Nucleic Acids Res.">
        <title>The rice annotation project database (RAP-DB): 2008 update.</title>
        <authorList>
            <consortium name="The rice annotation project (RAP)"/>
        </authorList>
    </citation>
    <scope>GENOME REANNOTATION</scope>
    <source>
        <strain evidence="8">cv. Nipponbare</strain>
    </source>
</reference>
<dbReference type="EMBL" id="AP005567">
    <property type="protein sequence ID" value="BAD46262.1"/>
    <property type="molecule type" value="Genomic_DNA"/>
</dbReference>
<keyword evidence="3" id="KW-0915">Sodium</keyword>
<evidence type="ECO:0000256" key="4">
    <source>
        <dbReference type="ARBA" id="ARBA00023201"/>
    </source>
</evidence>
<sequence>MFAHRLVDLLHSLLYLPRRLTISDITAHRWSKRTAVASALLSPLLLAAITAPHHSNHPPVLLTAAAAAATTDADSPPMSRSSCLPVLWSYVLTRELVSLLVSIGVAAGVAAGMLGVTVLAWGNSRPTLPPRRLDVPRRRHRRRIPRRSHRCLCIPRCRCAASHPTPTRAVLSERERERDKTAMDWVEGGNPSGIESLG</sequence>
<keyword evidence="2" id="KW-0050">Antiport</keyword>
<feature type="compositionally biased region" description="Basic and acidic residues" evidence="5">
    <location>
        <begin position="172"/>
        <end position="182"/>
    </location>
</feature>
<dbReference type="GO" id="GO:0015297">
    <property type="term" value="F:antiporter activity"/>
    <property type="evidence" value="ECO:0007669"/>
    <property type="project" value="UniProtKB-KW"/>
</dbReference>
<proteinExistence type="predicted"/>
<evidence type="ECO:0000256" key="1">
    <source>
        <dbReference type="ARBA" id="ARBA00022448"/>
    </source>
</evidence>
<evidence type="ECO:0000256" key="2">
    <source>
        <dbReference type="ARBA" id="ARBA00022449"/>
    </source>
</evidence>
<keyword evidence="4" id="KW-0406">Ion transport</keyword>
<evidence type="ECO:0000256" key="6">
    <source>
        <dbReference type="SAM" id="Phobius"/>
    </source>
</evidence>
<accession>Q652K5</accession>
<feature type="region of interest" description="Disordered" evidence="5">
    <location>
        <begin position="172"/>
        <end position="198"/>
    </location>
</feature>
<evidence type="ECO:0000313" key="7">
    <source>
        <dbReference type="EMBL" id="BAD46262.1"/>
    </source>
</evidence>
<dbReference type="AlphaFoldDB" id="Q652K5"/>
<reference evidence="8" key="1">
    <citation type="journal article" date="2005" name="Nature">
        <title>The map-based sequence of the rice genome.</title>
        <authorList>
            <consortium name="International rice genome sequencing project (IRGSP)"/>
            <person name="Matsumoto T."/>
            <person name="Wu J."/>
            <person name="Kanamori H."/>
            <person name="Katayose Y."/>
            <person name="Fujisawa M."/>
            <person name="Namiki N."/>
            <person name="Mizuno H."/>
            <person name="Yamamoto K."/>
            <person name="Antonio B.A."/>
            <person name="Baba T."/>
            <person name="Sakata K."/>
            <person name="Nagamura Y."/>
            <person name="Aoki H."/>
            <person name="Arikawa K."/>
            <person name="Arita K."/>
            <person name="Bito T."/>
            <person name="Chiden Y."/>
            <person name="Fujitsuka N."/>
            <person name="Fukunaka R."/>
            <person name="Hamada M."/>
            <person name="Harada C."/>
            <person name="Hayashi A."/>
            <person name="Hijishita S."/>
            <person name="Honda M."/>
            <person name="Hosokawa S."/>
            <person name="Ichikawa Y."/>
            <person name="Idonuma A."/>
            <person name="Iijima M."/>
            <person name="Ikeda M."/>
            <person name="Ikeno M."/>
            <person name="Ito K."/>
            <person name="Ito S."/>
            <person name="Ito T."/>
            <person name="Ito Y."/>
            <person name="Ito Y."/>
            <person name="Iwabuchi A."/>
            <person name="Kamiya K."/>
            <person name="Karasawa W."/>
            <person name="Kurita K."/>
            <person name="Katagiri S."/>
            <person name="Kikuta A."/>
            <person name="Kobayashi H."/>
            <person name="Kobayashi N."/>
            <person name="Machita K."/>
            <person name="Maehara T."/>
            <person name="Masukawa M."/>
            <person name="Mizubayashi T."/>
            <person name="Mukai Y."/>
            <person name="Nagasaki H."/>
            <person name="Nagata Y."/>
            <person name="Naito S."/>
            <person name="Nakashima M."/>
            <person name="Nakama Y."/>
            <person name="Nakamichi Y."/>
            <person name="Nakamura M."/>
            <person name="Meguro A."/>
            <person name="Negishi M."/>
            <person name="Ohta I."/>
            <person name="Ohta T."/>
            <person name="Okamoto M."/>
            <person name="Ono N."/>
            <person name="Saji S."/>
            <person name="Sakaguchi M."/>
            <person name="Sakai K."/>
            <person name="Shibata M."/>
            <person name="Shimokawa T."/>
            <person name="Song J."/>
            <person name="Takazaki Y."/>
            <person name="Terasawa K."/>
            <person name="Tsugane M."/>
            <person name="Tsuji K."/>
            <person name="Ueda S."/>
            <person name="Waki K."/>
            <person name="Yamagata H."/>
            <person name="Yamamoto M."/>
            <person name="Yamamoto S."/>
            <person name="Yamane H."/>
            <person name="Yoshiki S."/>
            <person name="Yoshihara R."/>
            <person name="Yukawa K."/>
            <person name="Zhong H."/>
            <person name="Yano M."/>
            <person name="Yuan Q."/>
            <person name="Ouyang S."/>
            <person name="Liu J."/>
            <person name="Jones K.M."/>
            <person name="Gansberger K."/>
            <person name="Moffat K."/>
            <person name="Hill J."/>
            <person name="Bera J."/>
            <person name="Fadrosh D."/>
            <person name="Jin S."/>
            <person name="Johri S."/>
            <person name="Kim M."/>
            <person name="Overton L."/>
            <person name="Reardon M."/>
            <person name="Tsitrin T."/>
            <person name="Vuong H."/>
            <person name="Weaver B."/>
            <person name="Ciecko A."/>
            <person name="Tallon L."/>
            <person name="Jackson J."/>
            <person name="Pai G."/>
            <person name="Aken S.V."/>
            <person name="Utterback T."/>
            <person name="Reidmuller S."/>
            <person name="Feldblyum T."/>
            <person name="Hsiao J."/>
            <person name="Zismann V."/>
            <person name="Iobst S."/>
            <person name="de Vazeille A.R."/>
            <person name="Buell C.R."/>
            <person name="Ying K."/>
            <person name="Li Y."/>
            <person name="Lu T."/>
            <person name="Huang Y."/>
            <person name="Zhao Q."/>
            <person name="Feng Q."/>
            <person name="Zhang L."/>
            <person name="Zhu J."/>
            <person name="Weng Q."/>
            <person name="Mu J."/>
            <person name="Lu Y."/>
            <person name="Fan D."/>
            <person name="Liu Y."/>
            <person name="Guan J."/>
            <person name="Zhang Y."/>
            <person name="Yu S."/>
            <person name="Liu X."/>
            <person name="Zhang Y."/>
            <person name="Hong G."/>
            <person name="Han B."/>
            <person name="Choisne N."/>
            <person name="Demange N."/>
            <person name="Orjeda G."/>
            <person name="Samain S."/>
            <person name="Cattolico L."/>
            <person name="Pelletier E."/>
            <person name="Couloux A."/>
            <person name="Segurens B."/>
            <person name="Wincker P."/>
            <person name="D'Hont A."/>
            <person name="Scarpelli C."/>
            <person name="Weissenbach J."/>
            <person name="Salanoubat M."/>
            <person name="Quetier F."/>
            <person name="Yu Y."/>
            <person name="Kim H.R."/>
            <person name="Rambo T."/>
            <person name="Currie J."/>
            <person name="Collura K."/>
            <person name="Luo M."/>
            <person name="Yang T."/>
            <person name="Ammiraju J.S.S."/>
            <person name="Engler F."/>
            <person name="Soderlund C."/>
            <person name="Wing R.A."/>
            <person name="Palmer L.E."/>
            <person name="de la Bastide M."/>
            <person name="Spiegel L."/>
            <person name="Nascimento L."/>
            <person name="Zutavern T."/>
            <person name="O'Shaughnessy A."/>
            <person name="Dike S."/>
            <person name="Dedhia N."/>
            <person name="Preston R."/>
            <person name="Balija V."/>
            <person name="McCombie W.R."/>
            <person name="Chow T."/>
            <person name="Chen H."/>
            <person name="Chung M."/>
            <person name="Chen C."/>
            <person name="Shaw J."/>
            <person name="Wu H."/>
            <person name="Hsiao K."/>
            <person name="Chao Y."/>
            <person name="Chu M."/>
            <person name="Cheng C."/>
            <person name="Hour A."/>
            <person name="Lee P."/>
            <person name="Lin S."/>
            <person name="Lin Y."/>
            <person name="Liou J."/>
            <person name="Liu S."/>
            <person name="Hsing Y."/>
            <person name="Raghuvanshi S."/>
            <person name="Mohanty A."/>
            <person name="Bharti A.K."/>
            <person name="Gaur A."/>
            <person name="Gupta V."/>
            <person name="Kumar D."/>
            <person name="Ravi V."/>
            <person name="Vij S."/>
            <person name="Kapur A."/>
            <person name="Khurana P."/>
            <person name="Khurana P."/>
            <person name="Khurana J.P."/>
            <person name="Tyagi A.K."/>
            <person name="Gaikwad K."/>
            <person name="Singh A."/>
            <person name="Dalal V."/>
            <person name="Srivastava S."/>
            <person name="Dixit A."/>
            <person name="Pal A.K."/>
            <person name="Ghazi I.A."/>
            <person name="Yadav M."/>
            <person name="Pandit A."/>
            <person name="Bhargava A."/>
            <person name="Sureshbabu K."/>
            <person name="Batra K."/>
            <person name="Sharma T.R."/>
            <person name="Mohapatra T."/>
            <person name="Singh N.K."/>
            <person name="Messing J."/>
            <person name="Nelson A.B."/>
            <person name="Fuks G."/>
            <person name="Kavchok S."/>
            <person name="Keizer G."/>
            <person name="Linton E."/>
            <person name="Llaca V."/>
            <person name="Song R."/>
            <person name="Tanyolac B."/>
            <person name="Young S."/>
            <person name="Ho-Il K."/>
            <person name="Hahn J.H."/>
            <person name="Sangsakoo G."/>
            <person name="Vanavichit A."/>
            <person name="de Mattos Luiz.A.T."/>
            <person name="Zimmer P.D."/>
            <person name="Malone G."/>
            <person name="Dellagostin O."/>
            <person name="de Oliveira A.C."/>
            <person name="Bevan M."/>
            <person name="Bancroft I."/>
            <person name="Minx P."/>
            <person name="Cordum H."/>
            <person name="Wilson R."/>
            <person name="Cheng Z."/>
            <person name="Jin W."/>
            <person name="Jiang J."/>
            <person name="Leong S.A."/>
            <person name="Iwama H."/>
            <person name="Gojobori T."/>
            <person name="Itoh T."/>
            <person name="Niimura Y."/>
            <person name="Fujii Y."/>
            <person name="Habara T."/>
            <person name="Sakai H."/>
            <person name="Sato Y."/>
            <person name="Wilson G."/>
            <person name="Kumar K."/>
            <person name="McCouch S."/>
            <person name="Juretic N."/>
            <person name="Hoen D."/>
            <person name="Wright S."/>
            <person name="Bruskiewich R."/>
            <person name="Bureau T."/>
            <person name="Miyao A."/>
            <person name="Hirochika H."/>
            <person name="Nishikawa T."/>
            <person name="Kadowaki K."/>
            <person name="Sugiura M."/>
            <person name="Burr B."/>
            <person name="Sasaki T."/>
        </authorList>
    </citation>
    <scope>NUCLEOTIDE SEQUENCE [LARGE SCALE GENOMIC DNA]</scope>
    <source>
        <strain evidence="8">cv. Nipponbare</strain>
    </source>
</reference>
<keyword evidence="6" id="KW-1133">Transmembrane helix</keyword>
<name>Q652K5_ORYSJ</name>
<evidence type="ECO:0000313" key="8">
    <source>
        <dbReference type="Proteomes" id="UP000000763"/>
    </source>
</evidence>
<protein>
    <submittedName>
        <fullName evidence="7">K-exchanger-like protein</fullName>
    </submittedName>
</protein>